<reference evidence="1 2" key="1">
    <citation type="submission" date="2022-01" db="EMBL/GenBank/DDBJ databases">
        <title>A chromosomal length assembly of Cordylochernes scorpioides.</title>
        <authorList>
            <person name="Zeh D."/>
            <person name="Zeh J."/>
        </authorList>
    </citation>
    <scope>NUCLEOTIDE SEQUENCE [LARGE SCALE GENOMIC DNA]</scope>
    <source>
        <strain evidence="1">IN4F17</strain>
        <tissue evidence="1">Whole Body</tissue>
    </source>
</reference>
<name>A0ABY6K9W5_9ARAC</name>
<dbReference type="EMBL" id="CP092864">
    <property type="protein sequence ID" value="UYV64050.1"/>
    <property type="molecule type" value="Genomic_DNA"/>
</dbReference>
<evidence type="ECO:0000313" key="1">
    <source>
        <dbReference type="EMBL" id="UYV64050.1"/>
    </source>
</evidence>
<keyword evidence="2" id="KW-1185">Reference proteome</keyword>
<sequence>MDHRDLHPACLRSLRLRGDNRFLRPPDLLAPKRWLRATVGDFSDSDIALRLALHALPHPGHPTSSQPVCIASGSRDLSLSHHYWSCSAARHLIRKANVGVFCQRLLQENASFRYHAENMAETIVLRDLTMPITHFISQSPLRELDSAQLQAQNVGELMRTPKDQFLEEIDEIYVQLIPYQDLRKKKVLQKSKNNLTLNHLHLPRARRLQPQLEPDAED</sequence>
<evidence type="ECO:0000313" key="2">
    <source>
        <dbReference type="Proteomes" id="UP001235939"/>
    </source>
</evidence>
<organism evidence="1 2">
    <name type="scientific">Cordylochernes scorpioides</name>
    <dbReference type="NCBI Taxonomy" id="51811"/>
    <lineage>
        <taxon>Eukaryota</taxon>
        <taxon>Metazoa</taxon>
        <taxon>Ecdysozoa</taxon>
        <taxon>Arthropoda</taxon>
        <taxon>Chelicerata</taxon>
        <taxon>Arachnida</taxon>
        <taxon>Pseudoscorpiones</taxon>
        <taxon>Cheliferoidea</taxon>
        <taxon>Chernetidae</taxon>
        <taxon>Cordylochernes</taxon>
    </lineage>
</organism>
<gene>
    <name evidence="1" type="ORF">LAZ67_2006401</name>
</gene>
<accession>A0ABY6K9W5</accession>
<proteinExistence type="predicted"/>
<dbReference type="Proteomes" id="UP001235939">
    <property type="component" value="Chromosome 02"/>
</dbReference>
<protein>
    <submittedName>
        <fullName evidence="1">Uncharacterized protein</fullName>
    </submittedName>
</protein>